<name>A0A8T0TP98_PANVG</name>
<evidence type="ECO:0000313" key="3">
    <source>
        <dbReference type="Proteomes" id="UP000823388"/>
    </source>
</evidence>
<organism evidence="2 3">
    <name type="scientific">Panicum virgatum</name>
    <name type="common">Blackwell switchgrass</name>
    <dbReference type="NCBI Taxonomy" id="38727"/>
    <lineage>
        <taxon>Eukaryota</taxon>
        <taxon>Viridiplantae</taxon>
        <taxon>Streptophyta</taxon>
        <taxon>Embryophyta</taxon>
        <taxon>Tracheophyta</taxon>
        <taxon>Spermatophyta</taxon>
        <taxon>Magnoliopsida</taxon>
        <taxon>Liliopsida</taxon>
        <taxon>Poales</taxon>
        <taxon>Poaceae</taxon>
        <taxon>PACMAD clade</taxon>
        <taxon>Panicoideae</taxon>
        <taxon>Panicodae</taxon>
        <taxon>Paniceae</taxon>
        <taxon>Panicinae</taxon>
        <taxon>Panicum</taxon>
        <taxon>Panicum sect. Hiantes</taxon>
    </lineage>
</organism>
<keyword evidence="3" id="KW-1185">Reference proteome</keyword>
<protein>
    <submittedName>
        <fullName evidence="2">Uncharacterized protein</fullName>
    </submittedName>
</protein>
<sequence length="202" mass="22345">MIYGVYWLMLACCGKKNPPIRSLRKDLVHGSFECSPTPVPHDYLRLPPPSSFGLALHRRSPPSEPWVSLAALQSSLCALTLPPLASLAVLPRRLASSRIGRHRRPSTPPLAAEARLPARALLLLALPRPDSCRSSPSAVLARRSPSIPADVAHAMRCRQRRRADRPSPFADMSPTLASRSSSPLVRLWIRGPRRDSSYRLCR</sequence>
<reference evidence="2" key="1">
    <citation type="submission" date="2020-05" db="EMBL/GenBank/DDBJ databases">
        <title>WGS assembly of Panicum virgatum.</title>
        <authorList>
            <person name="Lovell J.T."/>
            <person name="Jenkins J."/>
            <person name="Shu S."/>
            <person name="Juenger T.E."/>
            <person name="Schmutz J."/>
        </authorList>
    </citation>
    <scope>NUCLEOTIDE SEQUENCE</scope>
    <source>
        <strain evidence="2">AP13</strain>
    </source>
</reference>
<accession>A0A8T0TP98</accession>
<feature type="region of interest" description="Disordered" evidence="1">
    <location>
        <begin position="158"/>
        <end position="177"/>
    </location>
</feature>
<dbReference type="EMBL" id="CM029043">
    <property type="protein sequence ID" value="KAG2613861.1"/>
    <property type="molecule type" value="Genomic_DNA"/>
</dbReference>
<gene>
    <name evidence="2" type="ORF">PVAP13_4KG389370</name>
</gene>
<dbReference type="Proteomes" id="UP000823388">
    <property type="component" value="Chromosome 4K"/>
</dbReference>
<evidence type="ECO:0000256" key="1">
    <source>
        <dbReference type="SAM" id="MobiDB-lite"/>
    </source>
</evidence>
<comment type="caution">
    <text evidence="2">The sequence shown here is derived from an EMBL/GenBank/DDBJ whole genome shotgun (WGS) entry which is preliminary data.</text>
</comment>
<dbReference type="AlphaFoldDB" id="A0A8T0TP98"/>
<proteinExistence type="predicted"/>
<evidence type="ECO:0000313" key="2">
    <source>
        <dbReference type="EMBL" id="KAG2613861.1"/>
    </source>
</evidence>